<name>A0AAW2QW80_9LAMI</name>
<proteinExistence type="predicted"/>
<evidence type="ECO:0000259" key="2">
    <source>
        <dbReference type="Pfam" id="PF13439"/>
    </source>
</evidence>
<dbReference type="AlphaFoldDB" id="A0AAW2QW80"/>
<keyword evidence="1" id="KW-1133">Transmembrane helix</keyword>
<dbReference type="PANTHER" id="PTHR46686">
    <property type="entry name" value="GLYCOSYLTRANSFERASE"/>
    <property type="match status" value="1"/>
</dbReference>
<reference evidence="3" key="2">
    <citation type="journal article" date="2024" name="Plant">
        <title>Genomic evolution and insights into agronomic trait innovations of Sesamum species.</title>
        <authorList>
            <person name="Miao H."/>
            <person name="Wang L."/>
            <person name="Qu L."/>
            <person name="Liu H."/>
            <person name="Sun Y."/>
            <person name="Le M."/>
            <person name="Wang Q."/>
            <person name="Wei S."/>
            <person name="Zheng Y."/>
            <person name="Lin W."/>
            <person name="Duan Y."/>
            <person name="Cao H."/>
            <person name="Xiong S."/>
            <person name="Wang X."/>
            <person name="Wei L."/>
            <person name="Li C."/>
            <person name="Ma Q."/>
            <person name="Ju M."/>
            <person name="Zhao R."/>
            <person name="Li G."/>
            <person name="Mu C."/>
            <person name="Tian Q."/>
            <person name="Mei H."/>
            <person name="Zhang T."/>
            <person name="Gao T."/>
            <person name="Zhang H."/>
        </authorList>
    </citation>
    <scope>NUCLEOTIDE SEQUENCE</scope>
    <source>
        <strain evidence="3">KEN8</strain>
    </source>
</reference>
<protein>
    <recommendedName>
        <fullName evidence="2">Glycosyltransferase subfamily 4-like N-terminal domain-containing protein</fullName>
    </recommendedName>
</protein>
<evidence type="ECO:0000256" key="1">
    <source>
        <dbReference type="SAM" id="Phobius"/>
    </source>
</evidence>
<gene>
    <name evidence="3" type="ORF">Scaly_0881800</name>
</gene>
<reference evidence="3" key="1">
    <citation type="submission" date="2020-06" db="EMBL/GenBank/DDBJ databases">
        <authorList>
            <person name="Li T."/>
            <person name="Hu X."/>
            <person name="Zhang T."/>
            <person name="Song X."/>
            <person name="Zhang H."/>
            <person name="Dai N."/>
            <person name="Sheng W."/>
            <person name="Hou X."/>
            <person name="Wei L."/>
        </authorList>
    </citation>
    <scope>NUCLEOTIDE SEQUENCE</scope>
    <source>
        <strain evidence="3">KEN8</strain>
        <tissue evidence="3">Leaf</tissue>
    </source>
</reference>
<dbReference type="CDD" id="cd03801">
    <property type="entry name" value="GT4_PimA-like"/>
    <property type="match status" value="1"/>
</dbReference>
<keyword evidence="1" id="KW-0472">Membrane</keyword>
<comment type="caution">
    <text evidence="3">The sequence shown here is derived from an EMBL/GenBank/DDBJ whole genome shotgun (WGS) entry which is preliminary data.</text>
</comment>
<organism evidence="3">
    <name type="scientific">Sesamum calycinum</name>
    <dbReference type="NCBI Taxonomy" id="2727403"/>
    <lineage>
        <taxon>Eukaryota</taxon>
        <taxon>Viridiplantae</taxon>
        <taxon>Streptophyta</taxon>
        <taxon>Embryophyta</taxon>
        <taxon>Tracheophyta</taxon>
        <taxon>Spermatophyta</taxon>
        <taxon>Magnoliopsida</taxon>
        <taxon>eudicotyledons</taxon>
        <taxon>Gunneridae</taxon>
        <taxon>Pentapetalae</taxon>
        <taxon>asterids</taxon>
        <taxon>lamiids</taxon>
        <taxon>Lamiales</taxon>
        <taxon>Pedaliaceae</taxon>
        <taxon>Sesamum</taxon>
    </lineage>
</organism>
<dbReference type="PANTHER" id="PTHR46686:SF5">
    <property type="entry name" value="GLYCOSYLTRANSFERASE"/>
    <property type="match status" value="1"/>
</dbReference>
<keyword evidence="1" id="KW-0812">Transmembrane</keyword>
<feature type="domain" description="Glycosyltransferase subfamily 4-like N-terminal" evidence="2">
    <location>
        <begin position="97"/>
        <end position="286"/>
    </location>
</feature>
<sequence length="459" mass="51976">MASNIKPKKPLLHLHSNLSITLFFIVVFTIPALLLLHTPSNYICTNLISSNDKSTWSGDLRYAEFSWNKLKFDDDNPPPMSLKIAVFSRKWPTSSTPGGMERHAHTLHMALARRGHRVHIFTSPPANEIVPITQQVQQAQESSPSYPVVHWHEGEPDKWRYNKAWEQFQEENREEPFDVIHSESVALPFWLAKGVPNLAVSWHGIALESVQSSIYQDLTRKPNELMSPAFNNSLQVMIPKVLNEIRFFSHYAHHVAISDSCGEMLRDVYQIPTKRVHVIVNGVNEEDFIQDLGLGLEFRSKIGVPENASLVLGVAGRLVKDKGHPLLYEAFSKLITKHPHVYLIVAGSGPWMHRYKEPQGLDLTLMEAMMTGKPVMASRFPSIKGTIVVDGEYGFMFSPNAESLHEALELVVAEGAKRLSQRGRACREYAASMFTARKMALAYERLFLCIKNQSFCMYP</sequence>
<evidence type="ECO:0000313" key="3">
    <source>
        <dbReference type="EMBL" id="KAL0372002.1"/>
    </source>
</evidence>
<accession>A0AAW2QW80</accession>
<dbReference type="Gene3D" id="3.40.50.2000">
    <property type="entry name" value="Glycogen Phosphorylase B"/>
    <property type="match status" value="3"/>
</dbReference>
<feature type="transmembrane region" description="Helical" evidence="1">
    <location>
        <begin position="12"/>
        <end position="36"/>
    </location>
</feature>
<dbReference type="InterPro" id="IPR028098">
    <property type="entry name" value="Glyco_trans_4-like_N"/>
</dbReference>
<dbReference type="EMBL" id="JACGWM010000005">
    <property type="protein sequence ID" value="KAL0372002.1"/>
    <property type="molecule type" value="Genomic_DNA"/>
</dbReference>
<dbReference type="Pfam" id="PF13439">
    <property type="entry name" value="Glyco_transf_4"/>
    <property type="match status" value="1"/>
</dbReference>
<dbReference type="SUPFAM" id="SSF53756">
    <property type="entry name" value="UDP-Glycosyltransferase/glycogen phosphorylase"/>
    <property type="match status" value="1"/>
</dbReference>